<accession>A0A5C3MTR6</accession>
<keyword evidence="3" id="KW-1185">Reference proteome</keyword>
<dbReference type="AlphaFoldDB" id="A0A5C3MTR6"/>
<evidence type="ECO:0000313" key="2">
    <source>
        <dbReference type="EMBL" id="TFK48764.1"/>
    </source>
</evidence>
<gene>
    <name evidence="2" type="ORF">OE88DRAFT_501536</name>
</gene>
<evidence type="ECO:0000313" key="3">
    <source>
        <dbReference type="Proteomes" id="UP000305948"/>
    </source>
</evidence>
<proteinExistence type="predicted"/>
<reference evidence="2 3" key="1">
    <citation type="journal article" date="2019" name="Nat. Ecol. Evol.">
        <title>Megaphylogeny resolves global patterns of mushroom evolution.</title>
        <authorList>
            <person name="Varga T."/>
            <person name="Krizsan K."/>
            <person name="Foldi C."/>
            <person name="Dima B."/>
            <person name="Sanchez-Garcia M."/>
            <person name="Sanchez-Ramirez S."/>
            <person name="Szollosi G.J."/>
            <person name="Szarkandi J.G."/>
            <person name="Papp V."/>
            <person name="Albert L."/>
            <person name="Andreopoulos W."/>
            <person name="Angelini C."/>
            <person name="Antonin V."/>
            <person name="Barry K.W."/>
            <person name="Bougher N.L."/>
            <person name="Buchanan P."/>
            <person name="Buyck B."/>
            <person name="Bense V."/>
            <person name="Catcheside P."/>
            <person name="Chovatia M."/>
            <person name="Cooper J."/>
            <person name="Damon W."/>
            <person name="Desjardin D."/>
            <person name="Finy P."/>
            <person name="Geml J."/>
            <person name="Haridas S."/>
            <person name="Hughes K."/>
            <person name="Justo A."/>
            <person name="Karasinski D."/>
            <person name="Kautmanova I."/>
            <person name="Kiss B."/>
            <person name="Kocsube S."/>
            <person name="Kotiranta H."/>
            <person name="LaButti K.M."/>
            <person name="Lechner B.E."/>
            <person name="Liimatainen K."/>
            <person name="Lipzen A."/>
            <person name="Lukacs Z."/>
            <person name="Mihaltcheva S."/>
            <person name="Morgado L.N."/>
            <person name="Niskanen T."/>
            <person name="Noordeloos M.E."/>
            <person name="Ohm R.A."/>
            <person name="Ortiz-Santana B."/>
            <person name="Ovrebo C."/>
            <person name="Racz N."/>
            <person name="Riley R."/>
            <person name="Savchenko A."/>
            <person name="Shiryaev A."/>
            <person name="Soop K."/>
            <person name="Spirin V."/>
            <person name="Szebenyi C."/>
            <person name="Tomsovsky M."/>
            <person name="Tulloss R.E."/>
            <person name="Uehling J."/>
            <person name="Grigoriev I.V."/>
            <person name="Vagvolgyi C."/>
            <person name="Papp T."/>
            <person name="Martin F.M."/>
            <person name="Miettinen O."/>
            <person name="Hibbett D.S."/>
            <person name="Nagy L.G."/>
        </authorList>
    </citation>
    <scope>NUCLEOTIDE SEQUENCE [LARGE SCALE GENOMIC DNA]</scope>
    <source>
        <strain evidence="2 3">OMC1185</strain>
    </source>
</reference>
<sequence length="132" mass="14730">MRLVSYPARVSHASGCQLGRRPESRRQDQFDQVAGNPRPSRLSRPRLACRRQARRRPQHFVSAVEGLPTCSYLCCNAGLLYHSGLATARISAGLLGDWRTGGSTWCSENTRMEMTRGSHWLAEGGRITCSLR</sequence>
<feature type="compositionally biased region" description="Basic and acidic residues" evidence="1">
    <location>
        <begin position="20"/>
        <end position="29"/>
    </location>
</feature>
<organism evidence="2 3">
    <name type="scientific">Heliocybe sulcata</name>
    <dbReference type="NCBI Taxonomy" id="5364"/>
    <lineage>
        <taxon>Eukaryota</taxon>
        <taxon>Fungi</taxon>
        <taxon>Dikarya</taxon>
        <taxon>Basidiomycota</taxon>
        <taxon>Agaricomycotina</taxon>
        <taxon>Agaricomycetes</taxon>
        <taxon>Gloeophyllales</taxon>
        <taxon>Gloeophyllaceae</taxon>
        <taxon>Heliocybe</taxon>
    </lineage>
</organism>
<name>A0A5C3MTR6_9AGAM</name>
<feature type="region of interest" description="Disordered" evidence="1">
    <location>
        <begin position="17"/>
        <end position="44"/>
    </location>
</feature>
<protein>
    <submittedName>
        <fullName evidence="2">Uncharacterized protein</fullName>
    </submittedName>
</protein>
<evidence type="ECO:0000256" key="1">
    <source>
        <dbReference type="SAM" id="MobiDB-lite"/>
    </source>
</evidence>
<dbReference type="Proteomes" id="UP000305948">
    <property type="component" value="Unassembled WGS sequence"/>
</dbReference>
<dbReference type="EMBL" id="ML213518">
    <property type="protein sequence ID" value="TFK48764.1"/>
    <property type="molecule type" value="Genomic_DNA"/>
</dbReference>